<evidence type="ECO:0000313" key="2">
    <source>
        <dbReference type="Proteomes" id="UP001501020"/>
    </source>
</evidence>
<dbReference type="EMBL" id="BAAAMR010000015">
    <property type="protein sequence ID" value="GAA2130758.1"/>
    <property type="molecule type" value="Genomic_DNA"/>
</dbReference>
<name>A0ABN2YQ27_9ACTN</name>
<protein>
    <submittedName>
        <fullName evidence="1">DUF742 domain-containing protein</fullName>
    </submittedName>
</protein>
<dbReference type="RefSeq" id="WP_344264660.1">
    <property type="nucleotide sequence ID" value="NZ_BAAAMR010000015.1"/>
</dbReference>
<comment type="caution">
    <text evidence="1">The sequence shown here is derived from an EMBL/GenBank/DDBJ whole genome shotgun (WGS) entry which is preliminary data.</text>
</comment>
<keyword evidence="2" id="KW-1185">Reference proteome</keyword>
<accession>A0ABN2YQ27</accession>
<dbReference type="PANTHER" id="PTHR36221:SF1">
    <property type="entry name" value="DUF742 DOMAIN-CONTAINING PROTEIN"/>
    <property type="match status" value="1"/>
</dbReference>
<dbReference type="Proteomes" id="UP001501020">
    <property type="component" value="Unassembled WGS sequence"/>
</dbReference>
<gene>
    <name evidence="1" type="ORF">GCM10009727_22870</name>
</gene>
<evidence type="ECO:0000313" key="1">
    <source>
        <dbReference type="EMBL" id="GAA2130758.1"/>
    </source>
</evidence>
<dbReference type="PANTHER" id="PTHR36221">
    <property type="entry name" value="DUF742 DOMAIN-CONTAINING PROTEIN"/>
    <property type="match status" value="1"/>
</dbReference>
<organism evidence="1 2">
    <name type="scientific">Actinomadura napierensis</name>
    <dbReference type="NCBI Taxonomy" id="267854"/>
    <lineage>
        <taxon>Bacteria</taxon>
        <taxon>Bacillati</taxon>
        <taxon>Actinomycetota</taxon>
        <taxon>Actinomycetes</taxon>
        <taxon>Streptosporangiales</taxon>
        <taxon>Thermomonosporaceae</taxon>
        <taxon>Actinomadura</taxon>
    </lineage>
</organism>
<reference evidence="1 2" key="1">
    <citation type="journal article" date="2019" name="Int. J. Syst. Evol. Microbiol.">
        <title>The Global Catalogue of Microorganisms (GCM) 10K type strain sequencing project: providing services to taxonomists for standard genome sequencing and annotation.</title>
        <authorList>
            <consortium name="The Broad Institute Genomics Platform"/>
            <consortium name="The Broad Institute Genome Sequencing Center for Infectious Disease"/>
            <person name="Wu L."/>
            <person name="Ma J."/>
        </authorList>
    </citation>
    <scope>NUCLEOTIDE SEQUENCE [LARGE SCALE GENOMIC DNA]</scope>
    <source>
        <strain evidence="1 2">JCM 13850</strain>
    </source>
</reference>
<proteinExistence type="predicted"/>
<sequence length="124" mass="13592">MASTRPERWVDADAGPLVRPYAITRGRTRPRGQRLDLVTILSGTGRPAPEPGLLTHEHERLLALSGRSYTVADLASELELPLGVVAVLAGDLIELGLLTVVRDAPAQRPDLDMLRRIRDELRAL</sequence>
<dbReference type="InterPro" id="IPR007995">
    <property type="entry name" value="DUF742"/>
</dbReference>
<dbReference type="Pfam" id="PF05331">
    <property type="entry name" value="DUF742"/>
    <property type="match status" value="1"/>
</dbReference>